<dbReference type="InterPro" id="IPR001789">
    <property type="entry name" value="Sig_transdc_resp-reg_receiver"/>
</dbReference>
<comment type="subcellular location">
    <subcellularLocation>
        <location evidence="1">Cytoplasm</location>
    </subcellularLocation>
</comment>
<evidence type="ECO:0000259" key="9">
    <source>
        <dbReference type="PROSITE" id="PS50110"/>
    </source>
</evidence>
<evidence type="ECO:0000313" key="11">
    <source>
        <dbReference type="EMBL" id="MBL4950693.1"/>
    </source>
</evidence>
<evidence type="ECO:0000259" key="10">
    <source>
        <dbReference type="PROSITE" id="PS51755"/>
    </source>
</evidence>
<evidence type="ECO:0000313" key="12">
    <source>
        <dbReference type="Proteomes" id="UP000623967"/>
    </source>
</evidence>
<dbReference type="EMBL" id="JAESWB010000005">
    <property type="protein sequence ID" value="MBL4950693.1"/>
    <property type="molecule type" value="Genomic_DNA"/>
</dbReference>
<dbReference type="SMART" id="SM00862">
    <property type="entry name" value="Trans_reg_C"/>
    <property type="match status" value="1"/>
</dbReference>
<feature type="domain" description="OmpR/PhoB-type" evidence="10">
    <location>
        <begin position="128"/>
        <end position="226"/>
    </location>
</feature>
<sequence length="235" mass="26913">MYKILLIEDDVQLSNLIQDHLKRYGYLVYQPVNFTNIVEEFTRLQPDLVLLDINLPYYDGYYLCRSIRSQSTVPILIISARSQELDQIMAIELGADDYITKPFTFEMLQSKVKAAVRRVYGEYAAKDSNNTCVGALCLDANTLTLMYLEKKVELSKNEYKLMKKLIDHHDAFVSREELIEEVWDAVTFVDDNTLTVNITRMKSKLAELGIKDAIKSRRGAGYLLHIPGANGEEPC</sequence>
<dbReference type="CDD" id="cd00383">
    <property type="entry name" value="trans_reg_C"/>
    <property type="match status" value="1"/>
</dbReference>
<gene>
    <name evidence="11" type="ORF">JK635_00345</name>
</gene>
<feature type="domain" description="Response regulatory" evidence="9">
    <location>
        <begin position="3"/>
        <end position="116"/>
    </location>
</feature>
<dbReference type="PANTHER" id="PTHR48111:SF43">
    <property type="entry name" value="STAGE 0 SPORULATION PROTEIN A HOMOLOG"/>
    <property type="match status" value="1"/>
</dbReference>
<feature type="modified residue" description="4-aspartylphosphate" evidence="7">
    <location>
        <position position="52"/>
    </location>
</feature>
<keyword evidence="2 7" id="KW-0597">Phosphoprotein</keyword>
<keyword evidence="12" id="KW-1185">Reference proteome</keyword>
<dbReference type="PANTHER" id="PTHR48111">
    <property type="entry name" value="REGULATOR OF RPOS"/>
    <property type="match status" value="1"/>
</dbReference>
<evidence type="ECO:0000256" key="4">
    <source>
        <dbReference type="ARBA" id="ARBA00023015"/>
    </source>
</evidence>
<dbReference type="PROSITE" id="PS51755">
    <property type="entry name" value="OMPR_PHOB"/>
    <property type="match status" value="1"/>
</dbReference>
<organism evidence="11 12">
    <name type="scientific">Neobacillus paridis</name>
    <dbReference type="NCBI Taxonomy" id="2803862"/>
    <lineage>
        <taxon>Bacteria</taxon>
        <taxon>Bacillati</taxon>
        <taxon>Bacillota</taxon>
        <taxon>Bacilli</taxon>
        <taxon>Bacillales</taxon>
        <taxon>Bacillaceae</taxon>
        <taxon>Neobacillus</taxon>
    </lineage>
</organism>
<dbReference type="RefSeq" id="WP_202651295.1">
    <property type="nucleotide sequence ID" value="NZ_JAESWB010000005.1"/>
</dbReference>
<dbReference type="Proteomes" id="UP000623967">
    <property type="component" value="Unassembled WGS sequence"/>
</dbReference>
<dbReference type="InterPro" id="IPR016032">
    <property type="entry name" value="Sig_transdc_resp-reg_C-effctor"/>
</dbReference>
<evidence type="ECO:0000256" key="6">
    <source>
        <dbReference type="ARBA" id="ARBA00023163"/>
    </source>
</evidence>
<dbReference type="InterPro" id="IPR011006">
    <property type="entry name" value="CheY-like_superfamily"/>
</dbReference>
<dbReference type="Gene3D" id="3.40.50.2300">
    <property type="match status" value="1"/>
</dbReference>
<evidence type="ECO:0000256" key="8">
    <source>
        <dbReference type="PROSITE-ProRule" id="PRU01091"/>
    </source>
</evidence>
<evidence type="ECO:0000256" key="2">
    <source>
        <dbReference type="ARBA" id="ARBA00022553"/>
    </source>
</evidence>
<dbReference type="PROSITE" id="PS50110">
    <property type="entry name" value="RESPONSE_REGULATORY"/>
    <property type="match status" value="1"/>
</dbReference>
<dbReference type="SMART" id="SM00448">
    <property type="entry name" value="REC"/>
    <property type="match status" value="1"/>
</dbReference>
<keyword evidence="6" id="KW-0804">Transcription</keyword>
<dbReference type="SUPFAM" id="SSF52172">
    <property type="entry name" value="CheY-like"/>
    <property type="match status" value="1"/>
</dbReference>
<comment type="caution">
    <text evidence="11">The sequence shown here is derived from an EMBL/GenBank/DDBJ whole genome shotgun (WGS) entry which is preliminary data.</text>
</comment>
<dbReference type="Gene3D" id="1.10.10.10">
    <property type="entry name" value="Winged helix-like DNA-binding domain superfamily/Winged helix DNA-binding domain"/>
    <property type="match status" value="1"/>
</dbReference>
<reference evidence="11 12" key="1">
    <citation type="submission" date="2021-01" db="EMBL/GenBank/DDBJ databases">
        <title>Genome public.</title>
        <authorList>
            <person name="Liu C."/>
            <person name="Sun Q."/>
        </authorList>
    </citation>
    <scope>NUCLEOTIDE SEQUENCE [LARGE SCALE GENOMIC DNA]</scope>
    <source>
        <strain evidence="11 12">YIM B02564</strain>
    </source>
</reference>
<name>A0ABS1TH95_9BACI</name>
<proteinExistence type="predicted"/>
<protein>
    <submittedName>
        <fullName evidence="11">Response regulator transcription factor</fullName>
    </submittedName>
</protein>
<keyword evidence="5 8" id="KW-0238">DNA-binding</keyword>
<dbReference type="Pfam" id="PF00486">
    <property type="entry name" value="Trans_reg_C"/>
    <property type="match status" value="1"/>
</dbReference>
<accession>A0ABS1TH95</accession>
<evidence type="ECO:0000256" key="7">
    <source>
        <dbReference type="PROSITE-ProRule" id="PRU00169"/>
    </source>
</evidence>
<dbReference type="InterPro" id="IPR039420">
    <property type="entry name" value="WalR-like"/>
</dbReference>
<dbReference type="Pfam" id="PF00072">
    <property type="entry name" value="Response_reg"/>
    <property type="match status" value="1"/>
</dbReference>
<evidence type="ECO:0000256" key="5">
    <source>
        <dbReference type="ARBA" id="ARBA00023125"/>
    </source>
</evidence>
<dbReference type="InterPro" id="IPR036388">
    <property type="entry name" value="WH-like_DNA-bd_sf"/>
</dbReference>
<evidence type="ECO:0000256" key="1">
    <source>
        <dbReference type="ARBA" id="ARBA00004496"/>
    </source>
</evidence>
<dbReference type="InterPro" id="IPR001867">
    <property type="entry name" value="OmpR/PhoB-type_DNA-bd"/>
</dbReference>
<keyword evidence="4" id="KW-0805">Transcription regulation</keyword>
<feature type="DNA-binding region" description="OmpR/PhoB-type" evidence="8">
    <location>
        <begin position="128"/>
        <end position="226"/>
    </location>
</feature>
<evidence type="ECO:0000256" key="3">
    <source>
        <dbReference type="ARBA" id="ARBA00023012"/>
    </source>
</evidence>
<dbReference type="SUPFAM" id="SSF46894">
    <property type="entry name" value="C-terminal effector domain of the bipartite response regulators"/>
    <property type="match status" value="1"/>
</dbReference>
<keyword evidence="3" id="KW-0902">Two-component regulatory system</keyword>